<dbReference type="PANTHER" id="PTHR31299:SF0">
    <property type="entry name" value="ESTERASE, PUTATIVE (AFU_ORTHOLOGUE AFUA_1G05850)-RELATED"/>
    <property type="match status" value="1"/>
</dbReference>
<gene>
    <name evidence="2" type="ORF">AMETH_5632</name>
</gene>
<protein>
    <submittedName>
        <fullName evidence="2">Erythromycin esterase</fullName>
    </submittedName>
</protein>
<dbReference type="CDD" id="cd14728">
    <property type="entry name" value="Ere-like"/>
    <property type="match status" value="1"/>
</dbReference>
<name>A0A076MXJ5_AMYME</name>
<dbReference type="PATRIC" id="fig|1068978.7.peg.6051"/>
<dbReference type="PANTHER" id="PTHR31299">
    <property type="entry name" value="ESTERASE, PUTATIVE (AFU_ORTHOLOGUE AFUA_1G05850)-RELATED"/>
    <property type="match status" value="1"/>
</dbReference>
<organism evidence="2 3">
    <name type="scientific">Amycolatopsis methanolica 239</name>
    <dbReference type="NCBI Taxonomy" id="1068978"/>
    <lineage>
        <taxon>Bacteria</taxon>
        <taxon>Bacillati</taxon>
        <taxon>Actinomycetota</taxon>
        <taxon>Actinomycetes</taxon>
        <taxon>Pseudonocardiales</taxon>
        <taxon>Pseudonocardiaceae</taxon>
        <taxon>Amycolatopsis</taxon>
        <taxon>Amycolatopsis methanolica group</taxon>
    </lineage>
</organism>
<dbReference type="Proteomes" id="UP000062973">
    <property type="component" value="Chromosome"/>
</dbReference>
<feature type="compositionally biased region" description="Basic and acidic residues" evidence="1">
    <location>
        <begin position="184"/>
        <end position="197"/>
    </location>
</feature>
<proteinExistence type="predicted"/>
<dbReference type="InterPro" id="IPR052036">
    <property type="entry name" value="Hydrolase/PRTase-associated"/>
</dbReference>
<dbReference type="InterPro" id="IPR007815">
    <property type="entry name" value="Emycin_Estase"/>
</dbReference>
<feature type="region of interest" description="Disordered" evidence="1">
    <location>
        <begin position="184"/>
        <end position="210"/>
    </location>
</feature>
<dbReference type="KEGG" id="amq:AMETH_5632"/>
<dbReference type="HOGENOM" id="CLU_1056194_0_0_11"/>
<dbReference type="AlphaFoldDB" id="A0A076MXJ5"/>
<sequence length="263" mass="28882">MLSGFDRWPRWMWANDDVVEFARWLTAYNAARCGDRPVGFHGLDVYSLWDSLREIVGYLREHQPGEVATALSAMRCFEPFAENPHDYAYSTRLVPENCESEVLRLLASLRGTADVSGLDAGSVARQNAEVLAVAERYYRTMVRGDVESWNVRDEHKTDTLDRLLETYGPSAKAVVWAHNTHIGDARATDNGRGRNAERGAAGAGTPPRRVVHGGFRHAPGHRDGRFAVGRAAGGHAGAARTGGQPGVAAALDRPRHRFAVPAR</sequence>
<accession>A0A076MXJ5</accession>
<evidence type="ECO:0000313" key="3">
    <source>
        <dbReference type="Proteomes" id="UP000062973"/>
    </source>
</evidence>
<dbReference type="Gene3D" id="3.30.1870.10">
    <property type="entry name" value="EreA-like, domain 2"/>
    <property type="match status" value="1"/>
</dbReference>
<reference evidence="2 3" key="1">
    <citation type="submission" date="2014-07" db="EMBL/GenBank/DDBJ databases">
        <title>Whole Genome Sequence of the Amycolatopsis methanolica 239.</title>
        <authorList>
            <person name="Tang B."/>
        </authorList>
    </citation>
    <scope>NUCLEOTIDE SEQUENCE [LARGE SCALE GENOMIC DNA]</scope>
    <source>
        <strain evidence="2 3">239</strain>
    </source>
</reference>
<dbReference type="Gene3D" id="3.40.1660.10">
    <property type="entry name" value="EreA-like (biosynthetic domain)"/>
    <property type="match status" value="1"/>
</dbReference>
<dbReference type="GO" id="GO:0046677">
    <property type="term" value="P:response to antibiotic"/>
    <property type="evidence" value="ECO:0007669"/>
    <property type="project" value="InterPro"/>
</dbReference>
<evidence type="ECO:0000256" key="1">
    <source>
        <dbReference type="SAM" id="MobiDB-lite"/>
    </source>
</evidence>
<dbReference type="STRING" id="1068978.AMETH_5632"/>
<evidence type="ECO:0000313" key="2">
    <source>
        <dbReference type="EMBL" id="AIJ25724.1"/>
    </source>
</evidence>
<dbReference type="eggNOG" id="COG2312">
    <property type="taxonomic scope" value="Bacteria"/>
</dbReference>
<dbReference type="Pfam" id="PF05139">
    <property type="entry name" value="Erythro_esteras"/>
    <property type="match status" value="1"/>
</dbReference>
<keyword evidence="3" id="KW-1185">Reference proteome</keyword>
<dbReference type="SUPFAM" id="SSF159501">
    <property type="entry name" value="EreA/ChaN-like"/>
    <property type="match status" value="1"/>
</dbReference>
<dbReference type="EMBL" id="CP009110">
    <property type="protein sequence ID" value="AIJ25724.1"/>
    <property type="molecule type" value="Genomic_DNA"/>
</dbReference>